<dbReference type="PANTHER" id="PTHR42862">
    <property type="entry name" value="DELTA-1-PYRROLINE-5-CARBOXYLATE DEHYDROGENASE 1, ISOFORM A-RELATED"/>
    <property type="match status" value="1"/>
</dbReference>
<dbReference type="Pfam" id="PF01619">
    <property type="entry name" value="Pro_dh"/>
    <property type="match status" value="1"/>
</dbReference>
<dbReference type="InterPro" id="IPR050485">
    <property type="entry name" value="Proline_metab_enzyme"/>
</dbReference>
<dbReference type="InterPro" id="IPR029510">
    <property type="entry name" value="Ald_DH_CS_GLU"/>
</dbReference>
<comment type="pathway">
    <text evidence="1">Amino-acid degradation; L-proline degradation into L-glutamate; L-glutamate from L-proline: step 2/2.</text>
</comment>
<evidence type="ECO:0000259" key="9">
    <source>
        <dbReference type="Pfam" id="PF00171"/>
    </source>
</evidence>
<dbReference type="InterPro" id="IPR016162">
    <property type="entry name" value="Ald_DH_N"/>
</dbReference>
<feature type="active site" evidence="6 7">
    <location>
        <position position="767"/>
    </location>
</feature>
<dbReference type="Gene3D" id="3.20.20.220">
    <property type="match status" value="1"/>
</dbReference>
<evidence type="ECO:0000256" key="8">
    <source>
        <dbReference type="RuleBase" id="RU003345"/>
    </source>
</evidence>
<dbReference type="PROSITE" id="PS00070">
    <property type="entry name" value="ALDEHYDE_DEHYDR_CYS"/>
    <property type="match status" value="1"/>
</dbReference>
<evidence type="ECO:0000313" key="11">
    <source>
        <dbReference type="EMBL" id="CCB91907.1"/>
    </source>
</evidence>
<dbReference type="InterPro" id="IPR015590">
    <property type="entry name" value="Aldehyde_DH_dom"/>
</dbReference>
<dbReference type="PANTHER" id="PTHR42862:SF1">
    <property type="entry name" value="DELTA-1-PYRROLINE-5-CARBOXYLATE DEHYDROGENASE 2, ISOFORM A-RELATED"/>
    <property type="match status" value="1"/>
</dbReference>
<comment type="catalytic activity">
    <reaction evidence="5">
        <text>L-glutamate 5-semialdehyde + NAD(+) + H2O = L-glutamate + NADH + 2 H(+)</text>
        <dbReference type="Rhea" id="RHEA:30235"/>
        <dbReference type="ChEBI" id="CHEBI:15377"/>
        <dbReference type="ChEBI" id="CHEBI:15378"/>
        <dbReference type="ChEBI" id="CHEBI:29985"/>
        <dbReference type="ChEBI" id="CHEBI:57540"/>
        <dbReference type="ChEBI" id="CHEBI:57945"/>
        <dbReference type="ChEBI" id="CHEBI:58066"/>
        <dbReference type="EC" id="1.2.1.88"/>
    </reaction>
</comment>
<dbReference type="InterPro" id="IPR029041">
    <property type="entry name" value="FAD-linked_oxidoreductase-like"/>
</dbReference>
<dbReference type="EMBL" id="FR872659">
    <property type="protein sequence ID" value="CCB91907.1"/>
    <property type="molecule type" value="Genomic_DNA"/>
</dbReference>
<evidence type="ECO:0000256" key="4">
    <source>
        <dbReference type="ARBA" id="ARBA00023027"/>
    </source>
</evidence>
<evidence type="ECO:0000256" key="6">
    <source>
        <dbReference type="PIRSR" id="PIRSR000197-1"/>
    </source>
</evidence>
<comment type="similarity">
    <text evidence="8">Belongs to the aldehyde dehydrogenase family.</text>
</comment>
<feature type="domain" description="Proline dehydrogenase" evidence="10">
    <location>
        <begin position="153"/>
        <end position="451"/>
    </location>
</feature>
<dbReference type="GO" id="GO:0009898">
    <property type="term" value="C:cytoplasmic side of plasma membrane"/>
    <property type="evidence" value="ECO:0007669"/>
    <property type="project" value="TreeGrafter"/>
</dbReference>
<dbReference type="InterPro" id="IPR016160">
    <property type="entry name" value="Ald_DH_CS_CYS"/>
</dbReference>
<dbReference type="SUPFAM" id="SSF51730">
    <property type="entry name" value="FAD-linked oxidoreductase"/>
    <property type="match status" value="1"/>
</dbReference>
<dbReference type="PIRSF" id="PIRSF000197">
    <property type="entry name" value="Bifunct_PutA"/>
    <property type="match status" value="1"/>
</dbReference>
<dbReference type="InterPro" id="IPR016161">
    <property type="entry name" value="Ald_DH/histidinol_DH"/>
</dbReference>
<dbReference type="GO" id="GO:0010133">
    <property type="term" value="P:L-proline catabolic process to L-glutamate"/>
    <property type="evidence" value="ECO:0007669"/>
    <property type="project" value="InterPro"/>
</dbReference>
<proteinExistence type="inferred from homology"/>
<accession>F8LEI9</accession>
<reference evidence="11" key="1">
    <citation type="submission" date="2011-05" db="EMBL/GenBank/DDBJ databases">
        <title>Unity in variety -- the pan-genome of the Chlamydiae.</title>
        <authorList>
            <person name="Collingro A."/>
            <person name="Tischler P."/>
            <person name="Weinmaier T."/>
            <person name="Penz T."/>
            <person name="Heinz E."/>
            <person name="Brunham R.C."/>
            <person name="Read T.D."/>
            <person name="Bavoil P.M."/>
            <person name="Sachse K."/>
            <person name="Kahane S."/>
            <person name="Friedman M.G."/>
            <person name="Rattei T."/>
            <person name="Myers G.S.A."/>
            <person name="Horn M."/>
        </authorList>
    </citation>
    <scope>NUCLEOTIDE SEQUENCE</scope>
    <source>
        <strain evidence="11">2032/99</strain>
    </source>
</reference>
<dbReference type="FunFam" id="3.40.309.10:FF:000005">
    <property type="entry name" value="1-pyrroline-5-carboxylate dehydrogenase 1"/>
    <property type="match status" value="1"/>
</dbReference>
<dbReference type="Gene3D" id="3.40.605.10">
    <property type="entry name" value="Aldehyde Dehydrogenase, Chain A, domain 1"/>
    <property type="match status" value="1"/>
</dbReference>
<dbReference type="PROSITE" id="PS00687">
    <property type="entry name" value="ALDEHYDE_DEHYDR_GLU"/>
    <property type="match status" value="1"/>
</dbReference>
<sequence length="1205" mass="135649">MEESPYLENARRLIDHVKGRMISVEERRELAIELAALMLNEARRVQTTSEHRILAQLDHMMEDPVGKVFTTSMTDECFRSKLPARVADQMIYLINKFGIPKYLSYFRQLQLFVFKCLGQSIPQVFVPLARRMLRKETSRVILPGEKRPLSRYMEKRKKAGVRVNLNHLGEAILGEEEAKRRLEIYLEDLARPEVEYISIKISTICSQINLLSWEETLEVLEPRLKKLYRQAMTHFYVRANGKRVPKFVNLDMEEYRDLHLTVELFRRVLDDPEFYQHSAGIVLQSYLPDSYLLQQELTVWAMKRVANGGAPIKIRLVKGANLAMEQVEASLKGWAQAPYTNKVDVDANFKRMLAYACQPDHAKAARVGVGSHNLFDIAYAMLLRSETGMEGFVEFEMLEGMADHMRRVVQTLSGDILLYCPAATEKEFVHAVAYLVRRLDENTAPENFLRHIFGLYPDTEEWQSQANHFSLACHAANAVSKSPRRTQNRFHEAASVSIELPFQNEPDTDWTLPQNRKWIQQILQGWKKKEIAPIPLVVAGREIPPDDHCFGEGVDPSVPGKVLYHYALADQEQAEKALQCASVAGAKWDEVSLEERCSILSELASLLRQNRGELICAMVADAGKIVEEADVEVSEAIDFVEYYMRQAKFWHEMSDLQWAPKGTVLVAPPWNFPCAIPLGGVVAALVTGNSVIFKPARETVLVAWLLANLCWDAGISKETLQFILCEDEPVGSRLVQDSRVDTVILTGATSTAELMLRMRPGLDLMAETGGKNAMIVTGMSDRDLAIKDTVRSAFGHAGQKCSACSLLILEKEVYEDRKFLQTLKDAAQSLQTGSAWDLSTKVNPLINEPSDKLLEGLTTLEEGESWLLKPKQDPKNPRLWSPGIKLGVKQGGKAYRTEYFGPVLSVMCADDLEHAIRLVNGTGYGLTSGLHSLDEREEKVWREKVIAGNLYVNRTITGAIVQRQPFGGCKKSGFGKGAKAGGPNYVSQLMRAEQKALPSHRTALDSSINVLGLFIQKFELSSEKMEIWEASVQSYAYHYKHDFSTAADPSKIVGEDNLFQYVPHGKVVLRVQPQDELIDTMRIIAAAAICRTHLEVSGDSKTVLQISKGDWVNLSSKVHVISESESNFIDRVLKGEVERIRLISAPSSSLSQALSEACCHVHLSQVVANGRLELLHYLREVSYSCDYHRYGNLGMREHEERAPIL</sequence>
<evidence type="ECO:0000256" key="2">
    <source>
        <dbReference type="ARBA" id="ARBA00012884"/>
    </source>
</evidence>
<name>F8LEI9_9BACT</name>
<dbReference type="Gene3D" id="3.40.309.10">
    <property type="entry name" value="Aldehyde Dehydrogenase, Chain A, domain 2"/>
    <property type="match status" value="1"/>
</dbReference>
<dbReference type="EC" id="1.2.1.88" evidence="2"/>
<feature type="domain" description="Aldehyde dehydrogenase" evidence="9">
    <location>
        <begin position="554"/>
        <end position="990"/>
    </location>
</feature>
<dbReference type="SUPFAM" id="SSF53720">
    <property type="entry name" value="ALDH-like"/>
    <property type="match status" value="1"/>
</dbReference>
<evidence type="ECO:0000256" key="1">
    <source>
        <dbReference type="ARBA" id="ARBA00004786"/>
    </source>
</evidence>
<evidence type="ECO:0000256" key="7">
    <source>
        <dbReference type="PROSITE-ProRule" id="PRU10007"/>
    </source>
</evidence>
<dbReference type="GO" id="GO:0003842">
    <property type="term" value="F:L-glutamate gamma-semialdehyde dehydrogenase activity"/>
    <property type="evidence" value="ECO:0007669"/>
    <property type="project" value="UniProtKB-EC"/>
</dbReference>
<dbReference type="GO" id="GO:0003700">
    <property type="term" value="F:DNA-binding transcription factor activity"/>
    <property type="evidence" value="ECO:0007669"/>
    <property type="project" value="InterPro"/>
</dbReference>
<dbReference type="Pfam" id="PF00171">
    <property type="entry name" value="Aldedh"/>
    <property type="match status" value="1"/>
</dbReference>
<evidence type="ECO:0000259" key="10">
    <source>
        <dbReference type="Pfam" id="PF01619"/>
    </source>
</evidence>
<organism evidence="11">
    <name type="scientific">Waddlia chondrophila 2032/99</name>
    <dbReference type="NCBI Taxonomy" id="765953"/>
    <lineage>
        <taxon>Bacteria</taxon>
        <taxon>Pseudomonadati</taxon>
        <taxon>Chlamydiota</taxon>
        <taxon>Chlamydiia</taxon>
        <taxon>Parachlamydiales</taxon>
        <taxon>Waddliaceae</taxon>
        <taxon>Waddlia</taxon>
    </lineage>
</organism>
<dbReference type="InterPro" id="IPR002872">
    <property type="entry name" value="Proline_DH_dom"/>
</dbReference>
<dbReference type="CDD" id="cd07125">
    <property type="entry name" value="ALDH_PutA-P5CDH"/>
    <property type="match status" value="1"/>
</dbReference>
<gene>
    <name evidence="11" type="primary">rocA</name>
    <name evidence="11" type="ORF">WCH_DD19210</name>
</gene>
<protein>
    <recommendedName>
        <fullName evidence="2">L-glutamate gamma-semialdehyde dehydrogenase</fullName>
        <ecNumber evidence="2">1.2.1.88</ecNumber>
    </recommendedName>
</protein>
<dbReference type="InterPro" id="IPR016163">
    <property type="entry name" value="Ald_DH_C"/>
</dbReference>
<dbReference type="AlphaFoldDB" id="F8LEI9"/>
<keyword evidence="4" id="KW-0520">NAD</keyword>
<dbReference type="GO" id="GO:0004657">
    <property type="term" value="F:proline dehydrogenase activity"/>
    <property type="evidence" value="ECO:0007669"/>
    <property type="project" value="InterPro"/>
</dbReference>
<dbReference type="InterPro" id="IPR025703">
    <property type="entry name" value="Bifunct_PutA"/>
</dbReference>
<evidence type="ECO:0000256" key="3">
    <source>
        <dbReference type="ARBA" id="ARBA00023002"/>
    </source>
</evidence>
<keyword evidence="3 8" id="KW-0560">Oxidoreductase</keyword>
<feature type="active site" evidence="6">
    <location>
        <position position="801"/>
    </location>
</feature>
<evidence type="ECO:0000256" key="5">
    <source>
        <dbReference type="ARBA" id="ARBA00048142"/>
    </source>
</evidence>